<reference evidence="3 4" key="1">
    <citation type="journal article" date="2018" name="Sci. Data">
        <title>The draft genome sequence of cork oak.</title>
        <authorList>
            <person name="Ramos A.M."/>
            <person name="Usie A."/>
            <person name="Barbosa P."/>
            <person name="Barros P.M."/>
            <person name="Capote T."/>
            <person name="Chaves I."/>
            <person name="Simoes F."/>
            <person name="Abreu I."/>
            <person name="Carrasquinho I."/>
            <person name="Faro C."/>
            <person name="Guimaraes J.B."/>
            <person name="Mendonca D."/>
            <person name="Nobrega F."/>
            <person name="Rodrigues L."/>
            <person name="Saibo N.J.M."/>
            <person name="Varela M.C."/>
            <person name="Egas C."/>
            <person name="Matos J."/>
            <person name="Miguel C.M."/>
            <person name="Oliveira M.M."/>
            <person name="Ricardo C.P."/>
            <person name="Goncalves S."/>
        </authorList>
    </citation>
    <scope>NUCLEOTIDE SEQUENCE [LARGE SCALE GENOMIC DNA]</scope>
    <source>
        <strain evidence="4">cv. HL8</strain>
    </source>
</reference>
<dbReference type="AlphaFoldDB" id="A0AAW0LXM9"/>
<dbReference type="GO" id="GO:0016787">
    <property type="term" value="F:hydrolase activity"/>
    <property type="evidence" value="ECO:0007669"/>
    <property type="project" value="InterPro"/>
</dbReference>
<dbReference type="Pfam" id="PF07859">
    <property type="entry name" value="Abhydrolase_3"/>
    <property type="match status" value="1"/>
</dbReference>
<dbReference type="Gene3D" id="3.40.50.1820">
    <property type="entry name" value="alpha/beta hydrolase"/>
    <property type="match status" value="1"/>
</dbReference>
<dbReference type="InterPro" id="IPR050466">
    <property type="entry name" value="Carboxylest/Gibb_receptor"/>
</dbReference>
<evidence type="ECO:0000259" key="2">
    <source>
        <dbReference type="Pfam" id="PF07859"/>
    </source>
</evidence>
<keyword evidence="4" id="KW-1185">Reference proteome</keyword>
<evidence type="ECO:0000313" key="4">
    <source>
        <dbReference type="Proteomes" id="UP000237347"/>
    </source>
</evidence>
<evidence type="ECO:0000256" key="1">
    <source>
        <dbReference type="ARBA" id="ARBA00010515"/>
    </source>
</evidence>
<feature type="domain" description="Alpha/beta hydrolase fold-3" evidence="2">
    <location>
        <begin position="23"/>
        <end position="146"/>
    </location>
</feature>
<gene>
    <name evidence="3" type="primary">CXE1_4</name>
    <name evidence="3" type="ORF">CFP56_029334</name>
</gene>
<comment type="caution">
    <text evidence="3">The sequence shown here is derived from an EMBL/GenBank/DDBJ whole genome shotgun (WGS) entry which is preliminary data.</text>
</comment>
<dbReference type="PANTHER" id="PTHR23024:SF546">
    <property type="entry name" value="CARBOXYLESTERASE 120-RELATED"/>
    <property type="match status" value="1"/>
</dbReference>
<dbReference type="EMBL" id="PKMF04000048">
    <property type="protein sequence ID" value="KAK7855171.1"/>
    <property type="molecule type" value="Genomic_DNA"/>
</dbReference>
<organism evidence="3 4">
    <name type="scientific">Quercus suber</name>
    <name type="common">Cork oak</name>
    <dbReference type="NCBI Taxonomy" id="58331"/>
    <lineage>
        <taxon>Eukaryota</taxon>
        <taxon>Viridiplantae</taxon>
        <taxon>Streptophyta</taxon>
        <taxon>Embryophyta</taxon>
        <taxon>Tracheophyta</taxon>
        <taxon>Spermatophyta</taxon>
        <taxon>Magnoliopsida</taxon>
        <taxon>eudicotyledons</taxon>
        <taxon>Gunneridae</taxon>
        <taxon>Pentapetalae</taxon>
        <taxon>rosids</taxon>
        <taxon>fabids</taxon>
        <taxon>Fagales</taxon>
        <taxon>Fagaceae</taxon>
        <taxon>Quercus</taxon>
    </lineage>
</organism>
<proteinExistence type="inferred from homology"/>
<dbReference type="Proteomes" id="UP000237347">
    <property type="component" value="Unassembled WGS sequence"/>
</dbReference>
<name>A0AAW0LXM9_QUESU</name>
<dbReference type="InterPro" id="IPR029058">
    <property type="entry name" value="AB_hydrolase_fold"/>
</dbReference>
<protein>
    <submittedName>
        <fullName evidence="3">Carboxylesterase 1</fullName>
    </submittedName>
</protein>
<sequence length="168" mass="18914">MEKGNSICVERIGCMREMVELGVWIGARSLELIKGLILHHPFFGGSKRTESELRLLNAPVLPLYSTDLPLYAALPIAVDRDHEYCNPTVSDGFDQFAQIRELGWWVVVTGCDGDLLIDRQMELVEMLKKKGVKVGAQFNEGDYHGVELIDATEANALFVFLMHFLEKC</sequence>
<accession>A0AAW0LXM9</accession>
<evidence type="ECO:0000313" key="3">
    <source>
        <dbReference type="EMBL" id="KAK7855171.1"/>
    </source>
</evidence>
<dbReference type="PANTHER" id="PTHR23024">
    <property type="entry name" value="ARYLACETAMIDE DEACETYLASE"/>
    <property type="match status" value="1"/>
</dbReference>
<dbReference type="SUPFAM" id="SSF53474">
    <property type="entry name" value="alpha/beta-Hydrolases"/>
    <property type="match status" value="1"/>
</dbReference>
<comment type="similarity">
    <text evidence="1">Belongs to the 'GDXG' lipolytic enzyme family.</text>
</comment>
<dbReference type="InterPro" id="IPR013094">
    <property type="entry name" value="AB_hydrolase_3"/>
</dbReference>